<dbReference type="InterPro" id="IPR003251">
    <property type="entry name" value="Rr_diiron-bd_dom"/>
</dbReference>
<dbReference type="GO" id="GO:0046872">
    <property type="term" value="F:metal ion binding"/>
    <property type="evidence" value="ECO:0007669"/>
    <property type="project" value="InterPro"/>
</dbReference>
<comment type="caution">
    <text evidence="2">The sequence shown here is derived from an EMBL/GenBank/DDBJ whole genome shotgun (WGS) entry which is preliminary data.</text>
</comment>
<protein>
    <recommendedName>
        <fullName evidence="1">Rubrerythrin diiron-binding domain-containing protein</fullName>
    </recommendedName>
</protein>
<proteinExistence type="predicted"/>
<gene>
    <name evidence="2" type="ORF">A45J_2028</name>
</gene>
<dbReference type="EMBL" id="BLAB01000001">
    <property type="protein sequence ID" value="GER94268.1"/>
    <property type="molecule type" value="Genomic_DNA"/>
</dbReference>
<accession>A0A5J4KXF0</accession>
<dbReference type="Pfam" id="PF02915">
    <property type="entry name" value="Rubrerythrin"/>
    <property type="match status" value="1"/>
</dbReference>
<dbReference type="AlphaFoldDB" id="A0A5J4KXF0"/>
<organism evidence="2">
    <name type="scientific">hot springs metagenome</name>
    <dbReference type="NCBI Taxonomy" id="433727"/>
    <lineage>
        <taxon>unclassified sequences</taxon>
        <taxon>metagenomes</taxon>
        <taxon>ecological metagenomes</taxon>
    </lineage>
</organism>
<dbReference type="GO" id="GO:0016491">
    <property type="term" value="F:oxidoreductase activity"/>
    <property type="evidence" value="ECO:0007669"/>
    <property type="project" value="InterPro"/>
</dbReference>
<dbReference type="InterPro" id="IPR012347">
    <property type="entry name" value="Ferritin-like"/>
</dbReference>
<reference evidence="2" key="1">
    <citation type="submission" date="2019-10" db="EMBL/GenBank/DDBJ databases">
        <title>Metagenomic sequencing of thiosulfate-disproportionating enrichment culture.</title>
        <authorList>
            <person name="Umezawa K."/>
            <person name="Kojima H."/>
            <person name="Fukui M."/>
        </authorList>
    </citation>
    <scope>NUCLEOTIDE SEQUENCE</scope>
    <source>
        <strain evidence="2">45J</strain>
    </source>
</reference>
<name>A0A5J4KXF0_9ZZZZ</name>
<sequence length="157" mass="18315">MEKFSIREVVSQAIQTEKLGYQFYTSMAEKFKKDNEGMNKLFTTLAEKELIHEKTFSDLLPMIGDAEPEGWEDISQYMRAIVESEFFLGKNKSLPSMENIKTVKDAVDFAIGFEKETLLYFYGIKDAVKEKEIVEEIINEEKSHIRWLISFKSTFVK</sequence>
<evidence type="ECO:0000313" key="2">
    <source>
        <dbReference type="EMBL" id="GER94268.1"/>
    </source>
</evidence>
<dbReference type="Gene3D" id="1.20.1260.10">
    <property type="match status" value="1"/>
</dbReference>
<dbReference type="InterPro" id="IPR009078">
    <property type="entry name" value="Ferritin-like_SF"/>
</dbReference>
<feature type="domain" description="Rubrerythrin diiron-binding" evidence="1">
    <location>
        <begin position="8"/>
        <end position="146"/>
    </location>
</feature>
<dbReference type="SUPFAM" id="SSF47240">
    <property type="entry name" value="Ferritin-like"/>
    <property type="match status" value="1"/>
</dbReference>
<evidence type="ECO:0000259" key="1">
    <source>
        <dbReference type="Pfam" id="PF02915"/>
    </source>
</evidence>